<feature type="domain" description="F-box" evidence="2">
    <location>
        <begin position="31"/>
        <end position="71"/>
    </location>
</feature>
<dbReference type="PANTHER" id="PTHR24414:SF23">
    <property type="entry name" value="F-BOX_KELCH-REPEAT PROTEIN SKIP6"/>
    <property type="match status" value="1"/>
</dbReference>
<dbReference type="CDD" id="cd22152">
    <property type="entry name" value="F-box_AtAFR-like"/>
    <property type="match status" value="1"/>
</dbReference>
<sequence>MGDSPPQPQPQPQPPPPPPPSTDSNLLIPDLPNDISLQCIARVPHIHHSNLSLVSKSWNSLLRSPHFFNTRFNLSSTQTLLFINVRIHNLSFKWYFFDPKNPKSLFSVPSIPVQSIGSAFAALGHKIYVIGGSINDIPSPNVWVFDSRSKNWELGPRMRVGREFAAAGVVNGRIYVIGGCLIDSWSKSTHWAEVFDPVMGNWEAVSSPIDVKEKWMHGCAVIGDKVYAMADRGGVVYDTKELSWDVVKTEMDLGWRGRAAVVDGVLFCYDYLGKIRGFDENVGCWRELEGLDSGLHKFLCGATMANVGGNLCVLWERKGMGKEMEIWCAEISIRKGSGELWGSIVWSQVILVVPNGSSVVHCLAVGL</sequence>
<protein>
    <recommendedName>
        <fullName evidence="2">F-box domain-containing protein</fullName>
    </recommendedName>
</protein>
<proteinExistence type="predicted"/>
<keyword evidence="4" id="KW-1185">Reference proteome</keyword>
<dbReference type="SMART" id="SM00612">
    <property type="entry name" value="Kelch"/>
    <property type="match status" value="2"/>
</dbReference>
<dbReference type="SUPFAM" id="SSF81383">
    <property type="entry name" value="F-box domain"/>
    <property type="match status" value="1"/>
</dbReference>
<dbReference type="PANTHER" id="PTHR24414">
    <property type="entry name" value="F-BOX/KELCH-REPEAT PROTEIN SKIP4"/>
    <property type="match status" value="1"/>
</dbReference>
<organism evidence="3 4">
    <name type="scientific">Papaver atlanticum</name>
    <dbReference type="NCBI Taxonomy" id="357466"/>
    <lineage>
        <taxon>Eukaryota</taxon>
        <taxon>Viridiplantae</taxon>
        <taxon>Streptophyta</taxon>
        <taxon>Embryophyta</taxon>
        <taxon>Tracheophyta</taxon>
        <taxon>Spermatophyta</taxon>
        <taxon>Magnoliopsida</taxon>
        <taxon>Ranunculales</taxon>
        <taxon>Papaveraceae</taxon>
        <taxon>Papaveroideae</taxon>
        <taxon>Papaver</taxon>
    </lineage>
</organism>
<dbReference type="SUPFAM" id="SSF117281">
    <property type="entry name" value="Kelch motif"/>
    <property type="match status" value="1"/>
</dbReference>
<dbReference type="Proteomes" id="UP001202328">
    <property type="component" value="Unassembled WGS sequence"/>
</dbReference>
<evidence type="ECO:0000259" key="2">
    <source>
        <dbReference type="SMART" id="SM00256"/>
    </source>
</evidence>
<dbReference type="InterPro" id="IPR015915">
    <property type="entry name" value="Kelch-typ_b-propeller"/>
</dbReference>
<evidence type="ECO:0000313" key="4">
    <source>
        <dbReference type="Proteomes" id="UP001202328"/>
    </source>
</evidence>
<feature type="compositionally biased region" description="Pro residues" evidence="1">
    <location>
        <begin position="1"/>
        <end position="21"/>
    </location>
</feature>
<dbReference type="InterPro" id="IPR050354">
    <property type="entry name" value="F-box/kelch-repeat_ARATH"/>
</dbReference>
<dbReference type="InterPro" id="IPR057499">
    <property type="entry name" value="Kelch_FKB95"/>
</dbReference>
<dbReference type="InterPro" id="IPR001810">
    <property type="entry name" value="F-box_dom"/>
</dbReference>
<dbReference type="InterPro" id="IPR006652">
    <property type="entry name" value="Kelch_1"/>
</dbReference>
<feature type="region of interest" description="Disordered" evidence="1">
    <location>
        <begin position="1"/>
        <end position="25"/>
    </location>
</feature>
<dbReference type="Pfam" id="PF00646">
    <property type="entry name" value="F-box"/>
    <property type="match status" value="1"/>
</dbReference>
<name>A0AAD4S0R9_9MAGN</name>
<accession>A0AAD4S0R9</accession>
<dbReference type="EMBL" id="JAJJMB010016062">
    <property type="protein sequence ID" value="KAI3850105.1"/>
    <property type="molecule type" value="Genomic_DNA"/>
</dbReference>
<comment type="caution">
    <text evidence="3">The sequence shown here is derived from an EMBL/GenBank/DDBJ whole genome shotgun (WGS) entry which is preliminary data.</text>
</comment>
<evidence type="ECO:0000256" key="1">
    <source>
        <dbReference type="SAM" id="MobiDB-lite"/>
    </source>
</evidence>
<gene>
    <name evidence="3" type="ORF">MKW98_001049</name>
</gene>
<reference evidence="3" key="1">
    <citation type="submission" date="2022-04" db="EMBL/GenBank/DDBJ databases">
        <title>A functionally conserved STORR gene fusion in Papaver species that diverged 16.8 million years ago.</title>
        <authorList>
            <person name="Catania T."/>
        </authorList>
    </citation>
    <scope>NUCLEOTIDE SEQUENCE</scope>
    <source>
        <strain evidence="3">S-188037</strain>
    </source>
</reference>
<dbReference type="SMART" id="SM00256">
    <property type="entry name" value="FBOX"/>
    <property type="match status" value="1"/>
</dbReference>
<dbReference type="AlphaFoldDB" id="A0AAD4S0R9"/>
<dbReference type="Pfam" id="PF25210">
    <property type="entry name" value="Kelch_FKB95"/>
    <property type="match status" value="1"/>
</dbReference>
<evidence type="ECO:0000313" key="3">
    <source>
        <dbReference type="EMBL" id="KAI3850105.1"/>
    </source>
</evidence>
<dbReference type="Gene3D" id="2.120.10.80">
    <property type="entry name" value="Kelch-type beta propeller"/>
    <property type="match status" value="1"/>
</dbReference>
<dbReference type="InterPro" id="IPR036047">
    <property type="entry name" value="F-box-like_dom_sf"/>
</dbReference>